<sequence>MMRDGSDPAIHLATIDGTCQLLLSQGKQIREKRKWESGKENDRQTLCIATETDDADPLRKIRMVIFTFIILLNSNVVLSYDKQHGFNLSLKILATFNTS</sequence>
<proteinExistence type="predicted"/>
<reference evidence="1 2" key="1">
    <citation type="journal article" date="2019" name="Sci. Rep.">
        <title>Orb-weaving spider Araneus ventricosus genome elucidates the spidroin gene catalogue.</title>
        <authorList>
            <person name="Kono N."/>
            <person name="Nakamura H."/>
            <person name="Ohtoshi R."/>
            <person name="Moran D.A.P."/>
            <person name="Shinohara A."/>
            <person name="Yoshida Y."/>
            <person name="Fujiwara M."/>
            <person name="Mori M."/>
            <person name="Tomita M."/>
            <person name="Arakawa K."/>
        </authorList>
    </citation>
    <scope>NUCLEOTIDE SEQUENCE [LARGE SCALE GENOMIC DNA]</scope>
</reference>
<dbReference type="EMBL" id="BGPR01004465">
    <property type="protein sequence ID" value="GBM99936.1"/>
    <property type="molecule type" value="Genomic_DNA"/>
</dbReference>
<keyword evidence="2" id="KW-1185">Reference proteome</keyword>
<accession>A0A4Y2KED8</accession>
<protein>
    <submittedName>
        <fullName evidence="1">Uncharacterized protein</fullName>
    </submittedName>
</protein>
<dbReference type="Proteomes" id="UP000499080">
    <property type="component" value="Unassembled WGS sequence"/>
</dbReference>
<organism evidence="1 2">
    <name type="scientific">Araneus ventricosus</name>
    <name type="common">Orbweaver spider</name>
    <name type="synonym">Epeira ventricosa</name>
    <dbReference type="NCBI Taxonomy" id="182803"/>
    <lineage>
        <taxon>Eukaryota</taxon>
        <taxon>Metazoa</taxon>
        <taxon>Ecdysozoa</taxon>
        <taxon>Arthropoda</taxon>
        <taxon>Chelicerata</taxon>
        <taxon>Arachnida</taxon>
        <taxon>Araneae</taxon>
        <taxon>Araneomorphae</taxon>
        <taxon>Entelegynae</taxon>
        <taxon>Araneoidea</taxon>
        <taxon>Araneidae</taxon>
        <taxon>Araneus</taxon>
    </lineage>
</organism>
<comment type="caution">
    <text evidence="1">The sequence shown here is derived from an EMBL/GenBank/DDBJ whole genome shotgun (WGS) entry which is preliminary data.</text>
</comment>
<name>A0A4Y2KED8_ARAVE</name>
<evidence type="ECO:0000313" key="2">
    <source>
        <dbReference type="Proteomes" id="UP000499080"/>
    </source>
</evidence>
<dbReference type="AlphaFoldDB" id="A0A4Y2KED8"/>
<gene>
    <name evidence="1" type="ORF">AVEN_258158_1</name>
</gene>
<evidence type="ECO:0000313" key="1">
    <source>
        <dbReference type="EMBL" id="GBM99936.1"/>
    </source>
</evidence>